<accession>A0ABU7U0P9</accession>
<dbReference type="InterPro" id="IPR037185">
    <property type="entry name" value="EmrE-like"/>
</dbReference>
<comment type="caution">
    <text evidence="8">The sequence shown here is derived from an EMBL/GenBank/DDBJ whole genome shotgun (WGS) entry which is preliminary data.</text>
</comment>
<feature type="transmembrane region" description="Helical" evidence="6">
    <location>
        <begin position="213"/>
        <end position="231"/>
    </location>
</feature>
<proteinExistence type="inferred from homology"/>
<dbReference type="PANTHER" id="PTHR32322:SF2">
    <property type="entry name" value="EAMA DOMAIN-CONTAINING PROTEIN"/>
    <property type="match status" value="1"/>
</dbReference>
<evidence type="ECO:0000256" key="3">
    <source>
        <dbReference type="ARBA" id="ARBA00022692"/>
    </source>
</evidence>
<keyword evidence="3 6" id="KW-0812">Transmembrane</keyword>
<dbReference type="PANTHER" id="PTHR32322">
    <property type="entry name" value="INNER MEMBRANE TRANSPORTER"/>
    <property type="match status" value="1"/>
</dbReference>
<organism evidence="8 9">
    <name type="scientific">Sorlinia euscelidii</name>
    <dbReference type="NCBI Taxonomy" id="3081148"/>
    <lineage>
        <taxon>Bacteria</taxon>
        <taxon>Pseudomonadati</taxon>
        <taxon>Pseudomonadota</taxon>
        <taxon>Alphaproteobacteria</taxon>
        <taxon>Acetobacterales</taxon>
        <taxon>Acetobacteraceae</taxon>
        <taxon>Sorlinia</taxon>
    </lineage>
</organism>
<sequence>MRLLRFGQKSRGWSRVQAVLALVTGMSSFEIGAAMAKNLFGTFSAEQMVGLRVCLASVMLLILVRPRVEYLTRANIKLFIPYGAAMAMMNLFFYIALSRMALGLAVTIEFIGPLSLALFGSRRWMDIFWAFIVMIGLFLILRPDRSFHNVDPIGVAAALCSAVGWIIYLLAGTRVSKVVPGAQAAAIGMSFAGLLLLPCFVIALPTAYANPSASLTAIWIAVLSSAIPYLLEIIAMRRLNPRELGILLSLEPAFGSFSGIIFLGEALYLSQWMGIICVMGASAGNVLSRKGKPPSGTKK</sequence>
<keyword evidence="5 6" id="KW-0472">Membrane</keyword>
<feature type="transmembrane region" description="Helical" evidence="6">
    <location>
        <begin position="153"/>
        <end position="172"/>
    </location>
</feature>
<evidence type="ECO:0000256" key="6">
    <source>
        <dbReference type="SAM" id="Phobius"/>
    </source>
</evidence>
<evidence type="ECO:0000313" key="9">
    <source>
        <dbReference type="Proteomes" id="UP001312908"/>
    </source>
</evidence>
<evidence type="ECO:0000256" key="5">
    <source>
        <dbReference type="ARBA" id="ARBA00023136"/>
    </source>
</evidence>
<dbReference type="InterPro" id="IPR000620">
    <property type="entry name" value="EamA_dom"/>
</dbReference>
<feature type="transmembrane region" description="Helical" evidence="6">
    <location>
        <begin position="184"/>
        <end position="207"/>
    </location>
</feature>
<evidence type="ECO:0000256" key="1">
    <source>
        <dbReference type="ARBA" id="ARBA00004141"/>
    </source>
</evidence>
<feature type="transmembrane region" description="Helical" evidence="6">
    <location>
        <begin position="101"/>
        <end position="119"/>
    </location>
</feature>
<evidence type="ECO:0000256" key="4">
    <source>
        <dbReference type="ARBA" id="ARBA00022989"/>
    </source>
</evidence>
<feature type="transmembrane region" description="Helical" evidence="6">
    <location>
        <begin position="76"/>
        <end position="95"/>
    </location>
</feature>
<comment type="similarity">
    <text evidence="2">Belongs to the EamA transporter family.</text>
</comment>
<evidence type="ECO:0000256" key="2">
    <source>
        <dbReference type="ARBA" id="ARBA00007362"/>
    </source>
</evidence>
<feature type="transmembrane region" description="Helical" evidence="6">
    <location>
        <begin position="269"/>
        <end position="288"/>
    </location>
</feature>
<keyword evidence="4 6" id="KW-1133">Transmembrane helix</keyword>
<feature type="transmembrane region" description="Helical" evidence="6">
    <location>
        <begin position="46"/>
        <end position="64"/>
    </location>
</feature>
<dbReference type="SUPFAM" id="SSF103481">
    <property type="entry name" value="Multidrug resistance efflux transporter EmrE"/>
    <property type="match status" value="2"/>
</dbReference>
<feature type="transmembrane region" description="Helical" evidence="6">
    <location>
        <begin position="124"/>
        <end position="141"/>
    </location>
</feature>
<gene>
    <name evidence="8" type="ORF">DOFOFD_02500</name>
</gene>
<dbReference type="InterPro" id="IPR050638">
    <property type="entry name" value="AA-Vitamin_Transporters"/>
</dbReference>
<feature type="transmembrane region" description="Helical" evidence="6">
    <location>
        <begin position="243"/>
        <end position="263"/>
    </location>
</feature>
<comment type="subcellular location">
    <subcellularLocation>
        <location evidence="1">Membrane</location>
        <topology evidence="1">Multi-pass membrane protein</topology>
    </subcellularLocation>
</comment>
<evidence type="ECO:0000313" key="8">
    <source>
        <dbReference type="EMBL" id="MEE8657886.1"/>
    </source>
</evidence>
<name>A0ABU7U0P9_9PROT</name>
<dbReference type="Proteomes" id="UP001312908">
    <property type="component" value="Unassembled WGS sequence"/>
</dbReference>
<dbReference type="RefSeq" id="WP_394818857.1">
    <property type="nucleotide sequence ID" value="NZ_JAWJZY010000001.1"/>
</dbReference>
<evidence type="ECO:0000259" key="7">
    <source>
        <dbReference type="Pfam" id="PF00892"/>
    </source>
</evidence>
<feature type="domain" description="EamA" evidence="7">
    <location>
        <begin position="153"/>
        <end position="283"/>
    </location>
</feature>
<reference evidence="8 9" key="1">
    <citation type="submission" date="2023-10" db="EMBL/GenBank/DDBJ databases">
        <title>Sorlinia euscelidii gen. nov., sp. nov., an acetic acid bacteria isolated from the gut of Euscelidius variegatus emitter.</title>
        <authorList>
            <person name="Michoud G."/>
            <person name="Marasco R."/>
            <person name="Seferji K."/>
            <person name="Gonella E."/>
            <person name="Garuglieri E."/>
            <person name="Alma A."/>
            <person name="Mapelli F."/>
            <person name="Borin S."/>
            <person name="Daffonchio D."/>
            <person name="Crotti E."/>
        </authorList>
    </citation>
    <scope>NUCLEOTIDE SEQUENCE [LARGE SCALE GENOMIC DNA]</scope>
    <source>
        <strain evidence="8 9">EV16P</strain>
    </source>
</reference>
<dbReference type="EMBL" id="JAWJZY010000001">
    <property type="protein sequence ID" value="MEE8657886.1"/>
    <property type="molecule type" value="Genomic_DNA"/>
</dbReference>
<dbReference type="Pfam" id="PF00892">
    <property type="entry name" value="EamA"/>
    <property type="match status" value="1"/>
</dbReference>
<keyword evidence="9" id="KW-1185">Reference proteome</keyword>
<protein>
    <submittedName>
        <fullName evidence="8">Permease</fullName>
    </submittedName>
</protein>